<dbReference type="RefSeq" id="XP_002137633.2">
    <property type="nucleotide sequence ID" value="XM_002137597.3"/>
</dbReference>
<sequence length="228" mass="26390">MVGFSTARGFLRPQSLICAVKNCFRLSSTFEGCEKGVDKCPKPLKYPCGKPEMQAPPKKKKPKKFKSMWLNPFCQEGDSYCPFNPRFDDIYYVESDKAKRKYWQTWVSCPPLKIKKKKICCFALAKGPPVKRRKHRKPKTACGPPPCPEEGDCPKVKRRCHKKGRIPPDCTRYPVPSDCRKPLTPYPSFSECRRLKPGALPLSECACYRRPMMCEMWAEFRLRALRKK</sequence>
<dbReference type="PANTHER" id="PTHR20977:SF0">
    <property type="entry name" value="AT13385P-RELATED"/>
    <property type="match status" value="1"/>
</dbReference>
<accession>A0A6I8V326</accession>
<dbReference type="SMART" id="SM00689">
    <property type="entry name" value="DM6"/>
    <property type="match status" value="1"/>
</dbReference>
<evidence type="ECO:0000313" key="2">
    <source>
        <dbReference type="Proteomes" id="UP000001819"/>
    </source>
</evidence>
<keyword evidence="2" id="KW-1185">Reference proteome</keyword>
<proteinExistence type="predicted"/>
<organism evidence="2 3">
    <name type="scientific">Drosophila pseudoobscura pseudoobscura</name>
    <name type="common">Fruit fly</name>
    <dbReference type="NCBI Taxonomy" id="46245"/>
    <lineage>
        <taxon>Eukaryota</taxon>
        <taxon>Metazoa</taxon>
        <taxon>Ecdysozoa</taxon>
        <taxon>Arthropoda</taxon>
        <taxon>Hexapoda</taxon>
        <taxon>Insecta</taxon>
        <taxon>Pterygota</taxon>
        <taxon>Neoptera</taxon>
        <taxon>Endopterygota</taxon>
        <taxon>Diptera</taxon>
        <taxon>Brachycera</taxon>
        <taxon>Muscomorpha</taxon>
        <taxon>Ephydroidea</taxon>
        <taxon>Drosophilidae</taxon>
        <taxon>Drosophila</taxon>
        <taxon>Sophophora</taxon>
    </lineage>
</organism>
<dbReference type="AlphaFoldDB" id="A0A6I8V326"/>
<dbReference type="InParanoid" id="A0A6I8V326"/>
<dbReference type="Proteomes" id="UP000001819">
    <property type="component" value="Chromosome 2"/>
</dbReference>
<evidence type="ECO:0000313" key="3">
    <source>
        <dbReference type="RefSeq" id="XP_002137633.2"/>
    </source>
</evidence>
<gene>
    <name evidence="3" type="primary">LOC6897484</name>
</gene>
<name>A0A6I8V326_DROPS</name>
<evidence type="ECO:0000256" key="1">
    <source>
        <dbReference type="SAM" id="MobiDB-lite"/>
    </source>
</evidence>
<reference evidence="3" key="2">
    <citation type="submission" date="2025-08" db="UniProtKB">
        <authorList>
            <consortium name="RefSeq"/>
        </authorList>
    </citation>
    <scope>IDENTIFICATION</scope>
    <source>
        <strain evidence="3">MV-25-SWS-2005</strain>
        <tissue evidence="3">Whole body</tissue>
    </source>
</reference>
<reference evidence="2" key="1">
    <citation type="submission" date="2024-06" db="UniProtKB">
        <authorList>
            <consortium name="RefSeq"/>
        </authorList>
    </citation>
    <scope>NUCLEOTIDE SEQUENCE [LARGE SCALE GENOMIC DNA]</scope>
    <source>
        <strain evidence="2">MV2-25</strain>
    </source>
</reference>
<dbReference type="PANTHER" id="PTHR20977">
    <property type="entry name" value="AT13385P-RELATED"/>
    <property type="match status" value="1"/>
</dbReference>
<dbReference type="InterPro" id="IPR006611">
    <property type="entry name" value="DUF1431_DROsp"/>
</dbReference>
<dbReference type="Pfam" id="PF07248">
    <property type="entry name" value="DUF1431"/>
    <property type="match status" value="1"/>
</dbReference>
<feature type="region of interest" description="Disordered" evidence="1">
    <location>
        <begin position="132"/>
        <end position="151"/>
    </location>
</feature>
<dbReference type="Bgee" id="FBgn0247803">
    <property type="expression patterns" value="Expressed in male reproductive system and 1 other cell type or tissue"/>
</dbReference>
<dbReference type="KEGG" id="dpo:6897484"/>
<protein>
    <submittedName>
        <fullName evidence="3">Uncharacterized protein</fullName>
    </submittedName>
</protein>
<dbReference type="GeneID" id="6897484"/>